<dbReference type="EMBL" id="JAODUP010002113">
    <property type="protein sequence ID" value="KAK2139021.1"/>
    <property type="molecule type" value="Genomic_DNA"/>
</dbReference>
<name>A0AAD9IQE3_9ANNE</name>
<dbReference type="InterPro" id="IPR008979">
    <property type="entry name" value="Galactose-bd-like_sf"/>
</dbReference>
<dbReference type="AlphaFoldDB" id="A0AAD9IQE3"/>
<dbReference type="InterPro" id="IPR036116">
    <property type="entry name" value="FN3_sf"/>
</dbReference>
<dbReference type="InterPro" id="IPR013783">
    <property type="entry name" value="Ig-like_fold"/>
</dbReference>
<dbReference type="CDD" id="cd00063">
    <property type="entry name" value="FN3"/>
    <property type="match status" value="1"/>
</dbReference>
<dbReference type="SUPFAM" id="SSF49785">
    <property type="entry name" value="Galactose-binding domain-like"/>
    <property type="match status" value="1"/>
</dbReference>
<evidence type="ECO:0000313" key="1">
    <source>
        <dbReference type="EMBL" id="KAK2139021.1"/>
    </source>
</evidence>
<dbReference type="InterPro" id="IPR003961">
    <property type="entry name" value="FN3_dom"/>
</dbReference>
<dbReference type="SUPFAM" id="SSF49265">
    <property type="entry name" value="Fibronectin type III"/>
    <property type="match status" value="1"/>
</dbReference>
<keyword evidence="2" id="KW-1185">Reference proteome</keyword>
<dbReference type="Gene3D" id="2.60.40.10">
    <property type="entry name" value="Immunoglobulins"/>
    <property type="match status" value="1"/>
</dbReference>
<dbReference type="PANTHER" id="PTHR45713">
    <property type="entry name" value="FTP DOMAIN-CONTAINING PROTEIN"/>
    <property type="match status" value="1"/>
</dbReference>
<gene>
    <name evidence="1" type="ORF">LSH36_2121g00000</name>
</gene>
<protein>
    <submittedName>
        <fullName evidence="1">Uncharacterized protein</fullName>
    </submittedName>
</protein>
<dbReference type="PANTHER" id="PTHR45713:SF6">
    <property type="entry name" value="F5_8 TYPE C DOMAIN-CONTAINING PROTEIN"/>
    <property type="match status" value="1"/>
</dbReference>
<sequence>MTAADFYQKTYPATGAVDGIIPENMLNRHCAHLSNDYGTSAEWWTDLGDVYKIYNITLYARTDSNDDNRLQQFYLTVYNTSDNEVLCGYHHNPVFTHIIITCDRPLIGRYVHFKKKANVTLEASILCEVIIIGHKYIVLAVMTSLAVRHVKYNINQSVNKDVKTDFTEQTVRINVVTVRLTLSVTGITVHVMMDVRFGGLIQNVTHTYVSLPNPTDEILTLLNKTSNSIEIRWQHIRGIPPDIVDFYGYIIQYVNGLTNATYIEVGTLDYISDPYWKRENLEINTKYSIKVTPFRKYGNDKE</sequence>
<dbReference type="Pfam" id="PF22633">
    <property type="entry name" value="F5_F8_type_C_2"/>
    <property type="match status" value="1"/>
</dbReference>
<reference evidence="1" key="1">
    <citation type="journal article" date="2023" name="Mol. Biol. Evol.">
        <title>Third-Generation Sequencing Reveals the Adaptive Role of the Epigenome in Three Deep-Sea Polychaetes.</title>
        <authorList>
            <person name="Perez M."/>
            <person name="Aroh O."/>
            <person name="Sun Y."/>
            <person name="Lan Y."/>
            <person name="Juniper S.K."/>
            <person name="Young C.R."/>
            <person name="Angers B."/>
            <person name="Qian P.Y."/>
        </authorList>
    </citation>
    <scope>NUCLEOTIDE SEQUENCE</scope>
    <source>
        <strain evidence="1">P08H-3</strain>
    </source>
</reference>
<organism evidence="1 2">
    <name type="scientific">Paralvinella palmiformis</name>
    <dbReference type="NCBI Taxonomy" id="53620"/>
    <lineage>
        <taxon>Eukaryota</taxon>
        <taxon>Metazoa</taxon>
        <taxon>Spiralia</taxon>
        <taxon>Lophotrochozoa</taxon>
        <taxon>Annelida</taxon>
        <taxon>Polychaeta</taxon>
        <taxon>Sedentaria</taxon>
        <taxon>Canalipalpata</taxon>
        <taxon>Terebellida</taxon>
        <taxon>Terebelliformia</taxon>
        <taxon>Alvinellidae</taxon>
        <taxon>Paralvinella</taxon>
    </lineage>
</organism>
<evidence type="ECO:0000313" key="2">
    <source>
        <dbReference type="Proteomes" id="UP001208570"/>
    </source>
</evidence>
<dbReference type="Proteomes" id="UP001208570">
    <property type="component" value="Unassembled WGS sequence"/>
</dbReference>
<accession>A0AAD9IQE3</accession>
<dbReference type="InterPro" id="IPR051941">
    <property type="entry name" value="BG_Antigen-Binding_Lectin"/>
</dbReference>
<comment type="caution">
    <text evidence="1">The sequence shown here is derived from an EMBL/GenBank/DDBJ whole genome shotgun (WGS) entry which is preliminary data.</text>
</comment>
<dbReference type="Gene3D" id="2.60.120.260">
    <property type="entry name" value="Galactose-binding domain-like"/>
    <property type="match status" value="1"/>
</dbReference>
<proteinExistence type="predicted"/>